<evidence type="ECO:0000313" key="1">
    <source>
        <dbReference type="EMBL" id="CAI4062170.1"/>
    </source>
</evidence>
<name>A0AA35JJS6_SACUV</name>
<protein>
    <submittedName>
        <fullName evidence="1">Uncharacterized protein</fullName>
    </submittedName>
</protein>
<dbReference type="AlphaFoldDB" id="A0AA35JJS6"/>
<organism evidence="1 2">
    <name type="scientific">Saccharomyces uvarum</name>
    <name type="common">Yeast</name>
    <name type="synonym">Saccharomyces bayanus var. uvarum</name>
    <dbReference type="NCBI Taxonomy" id="230603"/>
    <lineage>
        <taxon>Eukaryota</taxon>
        <taxon>Fungi</taxon>
        <taxon>Dikarya</taxon>
        <taxon>Ascomycota</taxon>
        <taxon>Saccharomycotina</taxon>
        <taxon>Saccharomycetes</taxon>
        <taxon>Saccharomycetales</taxon>
        <taxon>Saccharomycetaceae</taxon>
        <taxon>Saccharomyces</taxon>
    </lineage>
</organism>
<gene>
    <name evidence="1" type="primary">SUVC07G1320</name>
    <name evidence="1" type="ORF">SUVC_07G1320</name>
</gene>
<reference evidence="1" key="1">
    <citation type="submission" date="2022-10" db="EMBL/GenBank/DDBJ databases">
        <authorList>
            <person name="Byrne P K."/>
        </authorList>
    </citation>
    <scope>NUCLEOTIDE SEQUENCE</scope>
    <source>
        <strain evidence="1">CBS7001</strain>
    </source>
</reference>
<dbReference type="EMBL" id="OX365918">
    <property type="protein sequence ID" value="CAI4062170.1"/>
    <property type="molecule type" value="Genomic_DNA"/>
</dbReference>
<evidence type="ECO:0000313" key="2">
    <source>
        <dbReference type="Proteomes" id="UP001162090"/>
    </source>
</evidence>
<proteinExistence type="predicted"/>
<sequence length="265" mass="30547">MEPASIKDLETDQAKICLVNSLKESVCKTLLEFVDIQIESLMYPNNPKCFTRIFKDNKMLNDTCDKEGKAKNYPSSLGIGHSALFSLICIRQKTNSLRSLHEEKRSPSELVEDLTIKLKSITEVYNHLNKLYHSYLTVKHNNIAHQKLLSDFVTQSDFMFDILRRYATITSSVAKGGENCNHFVGIADQFIEDTNLFYKRIINNSNAYAEYHLMKHGINRNSSEETLVELEFKTLDVSGMHLDDEFDDFLQNRKASLKITHRRVI</sequence>
<dbReference type="Proteomes" id="UP001162090">
    <property type="component" value="Chromosome 7"/>
</dbReference>
<accession>A0AA35JJS6</accession>